<feature type="domain" description="Myotubularin phosphatase" evidence="5">
    <location>
        <begin position="125"/>
        <end position="548"/>
    </location>
</feature>
<sequence>MAQNRIDLIKVSQVTDVQLEKNQDVFSGTLHLTDHNLIFSHSEGELWIPYPIIHYVERRPQSPSNNLYPLYIKCRDFLIFTLSMPDDRDAQDVFDVVQKLTCISSTEQLYAYSFQPRPPFTSIDGWKIYDPVTEFERMGVGKIDTWRLSSINRDYSFSPTYPRVLVVPTKISDNVLNYAAKYRSKARIPALSYLHWANRATITRCSQPMVGIKQARSIQDEKLIEAIFASNVPNGVNGQVVYGSTAANLIIDARPMANAVGNVARGAGTENMENYRNCKKNYMGIDNIHVMRDSLARMCDAMQGSESIGGMINKFALQKSNWLKHISTLLDGTLVIVKSVHIFNSHVLVHCSDGWDRTAQLTSIAELCLDPYYRTFRGFQILIEKEWVAFGHKFADRCGHISNEKYFINLANTGGSTAANTIKDMQNKLYKSGFHQRETSPVFHQFLDCVFQLIKQNPARFEFNEQMLSELHYHVYSCQFGTFLFNNEYERFKNQPQTKTFSIWDHLNSNRDKFTNPNYDPTLDQDISHDGGVLLPDPKHIQYWASLFGRSDEEVNEAVFPAMQQQQIGQSIEATEAAESDSENGVSRIRTVFKETTPPNEENSSMTTTAESTIVESPLTTTSITVQSSYTDSDPLNSQMSSPGSNANKAAIDFTEVSTRIGTMVNSFSRFTMNVGEAMYSRARSTSESIASPPVERELGAMDRWPPSKTSSASATDLMGPNNNQHENKNGSPLRSSSSPYLSHSGSPKHTTPPARRPSPLGTDPLEVSSSPTQQERSSPKWTTPIPSSASTPPPLEETSDSKDQQLDLNDLPHPLWISDS</sequence>
<dbReference type="GO" id="GO:0005737">
    <property type="term" value="C:cytoplasm"/>
    <property type="evidence" value="ECO:0007669"/>
    <property type="project" value="TreeGrafter"/>
</dbReference>
<evidence type="ECO:0000256" key="2">
    <source>
        <dbReference type="PIRSR" id="PIRSR630564-1"/>
    </source>
</evidence>
<proteinExistence type="inferred from homology"/>
<evidence type="ECO:0000313" key="6">
    <source>
        <dbReference type="EMBL" id="KAI8581701.1"/>
    </source>
</evidence>
<dbReference type="PANTHER" id="PTHR10807">
    <property type="entry name" value="MYOTUBULARIN-RELATED"/>
    <property type="match status" value="1"/>
</dbReference>
<dbReference type="GO" id="GO:0004438">
    <property type="term" value="F:phosphatidylinositol-3-phosphate phosphatase activity"/>
    <property type="evidence" value="ECO:0007669"/>
    <property type="project" value="TreeGrafter"/>
</dbReference>
<dbReference type="SUPFAM" id="SSF52799">
    <property type="entry name" value="(Phosphotyrosine protein) phosphatases II"/>
    <property type="match status" value="1"/>
</dbReference>
<dbReference type="SUPFAM" id="SSF50729">
    <property type="entry name" value="PH domain-like"/>
    <property type="match status" value="1"/>
</dbReference>
<dbReference type="InterPro" id="IPR048994">
    <property type="entry name" value="PH-GRAM_MTMR6-9"/>
</dbReference>
<feature type="region of interest" description="Disordered" evidence="4">
    <location>
        <begin position="628"/>
        <end position="647"/>
    </location>
</feature>
<evidence type="ECO:0000259" key="5">
    <source>
        <dbReference type="PROSITE" id="PS51339"/>
    </source>
</evidence>
<dbReference type="Pfam" id="PF06602">
    <property type="entry name" value="Myotub-related"/>
    <property type="match status" value="1"/>
</dbReference>
<dbReference type="PROSITE" id="PS00383">
    <property type="entry name" value="TYR_PHOSPHATASE_1"/>
    <property type="match status" value="1"/>
</dbReference>
<feature type="region of interest" description="Disordered" evidence="4">
    <location>
        <begin position="592"/>
        <end position="612"/>
    </location>
</feature>
<dbReference type="InterPro" id="IPR010569">
    <property type="entry name" value="Myotubularin-like_Pase_dom"/>
</dbReference>
<feature type="binding site" evidence="3">
    <location>
        <begin position="287"/>
        <end position="288"/>
    </location>
    <ligand>
        <name>substrate</name>
    </ligand>
</feature>
<dbReference type="InterPro" id="IPR029021">
    <property type="entry name" value="Prot-tyrosine_phosphatase-like"/>
</dbReference>
<gene>
    <name evidence="6" type="ORF">K450DRAFT_230792</name>
</gene>
<evidence type="ECO:0000313" key="7">
    <source>
        <dbReference type="Proteomes" id="UP001206595"/>
    </source>
</evidence>
<accession>A0AAD5HGF6</accession>
<dbReference type="EMBL" id="MU620904">
    <property type="protein sequence ID" value="KAI8581701.1"/>
    <property type="molecule type" value="Genomic_DNA"/>
</dbReference>
<dbReference type="GeneID" id="75912652"/>
<dbReference type="RefSeq" id="XP_051446705.1">
    <property type="nucleotide sequence ID" value="XM_051587307.1"/>
</dbReference>
<name>A0AAD5HGF6_UMBRA</name>
<feature type="compositionally biased region" description="Polar residues" evidence="4">
    <location>
        <begin position="768"/>
        <end position="782"/>
    </location>
</feature>
<dbReference type="GO" id="GO:0016020">
    <property type="term" value="C:membrane"/>
    <property type="evidence" value="ECO:0007669"/>
    <property type="project" value="TreeGrafter"/>
</dbReference>
<dbReference type="AlphaFoldDB" id="A0AAD5HGF6"/>
<organism evidence="6 7">
    <name type="scientific">Umbelopsis ramanniana AG</name>
    <dbReference type="NCBI Taxonomy" id="1314678"/>
    <lineage>
        <taxon>Eukaryota</taxon>
        <taxon>Fungi</taxon>
        <taxon>Fungi incertae sedis</taxon>
        <taxon>Mucoromycota</taxon>
        <taxon>Mucoromycotina</taxon>
        <taxon>Umbelopsidomycetes</taxon>
        <taxon>Umbelopsidales</taxon>
        <taxon>Umbelopsidaceae</taxon>
        <taxon>Umbelopsis</taxon>
    </lineage>
</organism>
<keyword evidence="7" id="KW-1185">Reference proteome</keyword>
<dbReference type="InterPro" id="IPR003595">
    <property type="entry name" value="Tyr_Pase_cat"/>
</dbReference>
<dbReference type="InterPro" id="IPR011993">
    <property type="entry name" value="PH-like_dom_sf"/>
</dbReference>
<evidence type="ECO:0000256" key="1">
    <source>
        <dbReference type="ARBA" id="ARBA00007471"/>
    </source>
</evidence>
<dbReference type="GO" id="GO:0046856">
    <property type="term" value="P:phosphatidylinositol dephosphorylation"/>
    <property type="evidence" value="ECO:0007669"/>
    <property type="project" value="TreeGrafter"/>
</dbReference>
<feature type="region of interest" description="Disordered" evidence="4">
    <location>
        <begin position="683"/>
        <end position="821"/>
    </location>
</feature>
<evidence type="ECO:0000256" key="4">
    <source>
        <dbReference type="SAM" id="MobiDB-lite"/>
    </source>
</evidence>
<protein>
    <recommendedName>
        <fullName evidence="5">Myotubularin phosphatase domain-containing protein</fullName>
    </recommendedName>
</protein>
<dbReference type="Proteomes" id="UP001206595">
    <property type="component" value="Unassembled WGS sequence"/>
</dbReference>
<feature type="binding site" evidence="3">
    <location>
        <begin position="351"/>
        <end position="357"/>
    </location>
    <ligand>
        <name>substrate</name>
    </ligand>
</feature>
<dbReference type="InterPro" id="IPR016130">
    <property type="entry name" value="Tyr_Pase_AS"/>
</dbReference>
<feature type="compositionally biased region" description="Polar residues" evidence="4">
    <location>
        <begin position="708"/>
        <end position="725"/>
    </location>
</feature>
<dbReference type="InterPro" id="IPR030564">
    <property type="entry name" value="Myotubularin"/>
</dbReference>
<reference evidence="6" key="2">
    <citation type="journal article" date="2022" name="Proc. Natl. Acad. Sci. U.S.A.">
        <title>Diploid-dominant life cycles characterize the early evolution of Fungi.</title>
        <authorList>
            <person name="Amses K.R."/>
            <person name="Simmons D.R."/>
            <person name="Longcore J.E."/>
            <person name="Mondo S.J."/>
            <person name="Seto K."/>
            <person name="Jeronimo G.H."/>
            <person name="Bonds A.E."/>
            <person name="Quandt C.A."/>
            <person name="Davis W.J."/>
            <person name="Chang Y."/>
            <person name="Federici B.A."/>
            <person name="Kuo A."/>
            <person name="LaButti K."/>
            <person name="Pangilinan J."/>
            <person name="Andreopoulos W."/>
            <person name="Tritt A."/>
            <person name="Riley R."/>
            <person name="Hundley H."/>
            <person name="Johnson J."/>
            <person name="Lipzen A."/>
            <person name="Barry K."/>
            <person name="Lang B.F."/>
            <person name="Cuomo C.A."/>
            <person name="Buchler N.E."/>
            <person name="Grigoriev I.V."/>
            <person name="Spatafora J.W."/>
            <person name="Stajich J.E."/>
            <person name="James T.Y."/>
        </authorList>
    </citation>
    <scope>NUCLEOTIDE SEQUENCE</scope>
    <source>
        <strain evidence="6">AG</strain>
    </source>
</reference>
<feature type="active site" description="Phosphocysteine intermediate" evidence="2">
    <location>
        <position position="351"/>
    </location>
</feature>
<dbReference type="Pfam" id="PF21098">
    <property type="entry name" value="PH-GRAM_MTMR6-like"/>
    <property type="match status" value="1"/>
</dbReference>
<comment type="similarity">
    <text evidence="1">Belongs to the protein-tyrosine phosphatase family. Non-receptor class myotubularin subfamily.</text>
</comment>
<dbReference type="SMART" id="SM00404">
    <property type="entry name" value="PTPc_motif"/>
    <property type="match status" value="1"/>
</dbReference>
<comment type="caution">
    <text evidence="6">The sequence shown here is derived from an EMBL/GenBank/DDBJ whole genome shotgun (WGS) entry which is preliminary data.</text>
</comment>
<evidence type="ECO:0000256" key="3">
    <source>
        <dbReference type="PIRSR" id="PIRSR630564-2"/>
    </source>
</evidence>
<dbReference type="Gene3D" id="2.30.29.30">
    <property type="entry name" value="Pleckstrin-homology domain (PH domain)/Phosphotyrosine-binding domain (PTB)"/>
    <property type="match status" value="1"/>
</dbReference>
<dbReference type="PROSITE" id="PS51339">
    <property type="entry name" value="PPASE_MYOTUBULARIN"/>
    <property type="match status" value="1"/>
</dbReference>
<feature type="compositionally biased region" description="Low complexity" evidence="4">
    <location>
        <begin position="731"/>
        <end position="748"/>
    </location>
</feature>
<dbReference type="PANTHER" id="PTHR10807:SF128">
    <property type="entry name" value="PHOSPHATIDYLINOSITOL-3,5-BISPHOSPHATE 3-PHOSPHATASE"/>
    <property type="match status" value="1"/>
</dbReference>
<reference evidence="6" key="1">
    <citation type="submission" date="2021-06" db="EMBL/GenBank/DDBJ databases">
        <authorList>
            <consortium name="DOE Joint Genome Institute"/>
            <person name="Mondo S.J."/>
            <person name="Amses K.R."/>
            <person name="Simmons D.R."/>
            <person name="Longcore J.E."/>
            <person name="Seto K."/>
            <person name="Alves G.H."/>
            <person name="Bonds A.E."/>
            <person name="Quandt C.A."/>
            <person name="Davis W.J."/>
            <person name="Chang Y."/>
            <person name="Letcher P.M."/>
            <person name="Powell M.J."/>
            <person name="Kuo A."/>
            <person name="Labutti K."/>
            <person name="Pangilinan J."/>
            <person name="Andreopoulos W."/>
            <person name="Tritt A."/>
            <person name="Riley R."/>
            <person name="Hundley H."/>
            <person name="Johnson J."/>
            <person name="Lipzen A."/>
            <person name="Barry K."/>
            <person name="Berbee M.L."/>
            <person name="Buchler N.E."/>
            <person name="Grigoriev I.V."/>
            <person name="Spatafora J.W."/>
            <person name="Stajich J.E."/>
            <person name="James T.Y."/>
        </authorList>
    </citation>
    <scope>NUCLEOTIDE SEQUENCE</scope>
    <source>
        <strain evidence="6">AG</strain>
    </source>
</reference>
<feature type="compositionally biased region" description="Polar residues" evidence="4">
    <location>
        <begin position="597"/>
        <end position="612"/>
    </location>
</feature>